<evidence type="ECO:0000313" key="3">
    <source>
        <dbReference type="Proteomes" id="UP001499989"/>
    </source>
</evidence>
<organism evidence="2 3">
    <name type="scientific">Streptomyces violaceolatus</name>
    <dbReference type="NCBI Taxonomy" id="67378"/>
    <lineage>
        <taxon>Bacteria</taxon>
        <taxon>Bacillati</taxon>
        <taxon>Actinomycetota</taxon>
        <taxon>Actinomycetes</taxon>
        <taxon>Kitasatosporales</taxon>
        <taxon>Streptomycetaceae</taxon>
        <taxon>Streptomyces</taxon>
        <taxon>Streptomyces violaceoruber group</taxon>
    </lineage>
</organism>
<keyword evidence="3" id="KW-1185">Reference proteome</keyword>
<feature type="region of interest" description="Disordered" evidence="1">
    <location>
        <begin position="36"/>
        <end position="59"/>
    </location>
</feature>
<evidence type="ECO:0000313" key="2">
    <source>
        <dbReference type="EMBL" id="GAA2694337.1"/>
    </source>
</evidence>
<reference evidence="2 3" key="1">
    <citation type="journal article" date="2019" name="Int. J. Syst. Evol. Microbiol.">
        <title>The Global Catalogue of Microorganisms (GCM) 10K type strain sequencing project: providing services to taxonomists for standard genome sequencing and annotation.</title>
        <authorList>
            <consortium name="The Broad Institute Genomics Platform"/>
            <consortium name="The Broad Institute Genome Sequencing Center for Infectious Disease"/>
            <person name="Wu L."/>
            <person name="Ma J."/>
        </authorList>
    </citation>
    <scope>NUCLEOTIDE SEQUENCE [LARGE SCALE GENOMIC DNA]</scope>
    <source>
        <strain evidence="2 3">JCM 4531</strain>
    </source>
</reference>
<dbReference type="EMBL" id="BAAASK010000019">
    <property type="protein sequence ID" value="GAA2694337.1"/>
    <property type="molecule type" value="Genomic_DNA"/>
</dbReference>
<dbReference type="Proteomes" id="UP001499989">
    <property type="component" value="Unassembled WGS sequence"/>
</dbReference>
<sequence length="109" mass="12069">MLRASRSRTWGGTIVQKTGWKPPCGVMSGTLALSDRPVTTRNRDRCTEVGRGGKGPRRSGREWYTALFVPFLTPVPHTDTDPRDPRDSARVLGIMRFGLLLLSCRGEGL</sequence>
<accession>A0ABN3T8S8</accession>
<evidence type="ECO:0000256" key="1">
    <source>
        <dbReference type="SAM" id="MobiDB-lite"/>
    </source>
</evidence>
<gene>
    <name evidence="2" type="ORF">GCM10010310_54750</name>
</gene>
<protein>
    <submittedName>
        <fullName evidence="2">Uncharacterized protein</fullName>
    </submittedName>
</protein>
<comment type="caution">
    <text evidence="2">The sequence shown here is derived from an EMBL/GenBank/DDBJ whole genome shotgun (WGS) entry which is preliminary data.</text>
</comment>
<proteinExistence type="predicted"/>
<name>A0ABN3T8S8_9ACTN</name>